<proteinExistence type="inferred from homology"/>
<dbReference type="PROSITE" id="PS50801">
    <property type="entry name" value="STAS"/>
    <property type="match status" value="1"/>
</dbReference>
<dbReference type="InterPro" id="IPR036513">
    <property type="entry name" value="STAS_dom_sf"/>
</dbReference>
<evidence type="ECO:0000256" key="1">
    <source>
        <dbReference type="ARBA" id="ARBA00009013"/>
    </source>
</evidence>
<comment type="caution">
    <text evidence="4">The sequence shown here is derived from an EMBL/GenBank/DDBJ whole genome shotgun (WGS) entry which is preliminary data.</text>
</comment>
<gene>
    <name evidence="4" type="ORF">KVH32_14315</name>
</gene>
<dbReference type="InterPro" id="IPR058548">
    <property type="entry name" value="MlaB-like_STAS"/>
</dbReference>
<dbReference type="InterPro" id="IPR002645">
    <property type="entry name" value="STAS_dom"/>
</dbReference>
<protein>
    <recommendedName>
        <fullName evidence="2">Anti-sigma factor antagonist</fullName>
    </recommendedName>
</protein>
<sequence>MSDEQLVTVRESEQAFVVAVAGEVDIDVVNELHESMARAWRANAPVTVVDLSGTEFADSSLLNLLLEARLRYAEQGRRLAVSGPFHPTVARLFRITGTADHLPLASTTDAAVRQAHPAP</sequence>
<dbReference type="NCBIfam" id="TIGR00377">
    <property type="entry name" value="ant_ant_sig"/>
    <property type="match status" value="1"/>
</dbReference>
<evidence type="ECO:0000259" key="3">
    <source>
        <dbReference type="PROSITE" id="PS50801"/>
    </source>
</evidence>
<dbReference type="CDD" id="cd07043">
    <property type="entry name" value="STAS_anti-anti-sigma_factors"/>
    <property type="match status" value="1"/>
</dbReference>
<reference evidence="4 5" key="1">
    <citation type="submission" date="2021-06" db="EMBL/GenBank/DDBJ databases">
        <title>Ecological speciation of a Streptomyces species isolated from different habitats and geographic origins.</title>
        <authorList>
            <person name="Wang J."/>
        </authorList>
    </citation>
    <scope>NUCLEOTIDE SEQUENCE [LARGE SCALE GENOMIC DNA]</scope>
    <source>
        <strain evidence="4 5">FXJ8.012</strain>
    </source>
</reference>
<dbReference type="Pfam" id="PF13466">
    <property type="entry name" value="STAS_2"/>
    <property type="match status" value="1"/>
</dbReference>
<organism evidence="4 5">
    <name type="scientific">Streptomyces olivaceus</name>
    <dbReference type="NCBI Taxonomy" id="47716"/>
    <lineage>
        <taxon>Bacteria</taxon>
        <taxon>Bacillati</taxon>
        <taxon>Actinomycetota</taxon>
        <taxon>Actinomycetes</taxon>
        <taxon>Kitasatosporales</taxon>
        <taxon>Streptomycetaceae</taxon>
        <taxon>Streptomyces</taxon>
    </lineage>
</organism>
<evidence type="ECO:0000313" key="5">
    <source>
        <dbReference type="Proteomes" id="UP000758701"/>
    </source>
</evidence>
<dbReference type="Gene3D" id="3.30.750.24">
    <property type="entry name" value="STAS domain"/>
    <property type="match status" value="1"/>
</dbReference>
<name>A0ABS7W4F9_STROV</name>
<dbReference type="SUPFAM" id="SSF52091">
    <property type="entry name" value="SpoIIaa-like"/>
    <property type="match status" value="1"/>
</dbReference>
<keyword evidence="5" id="KW-1185">Reference proteome</keyword>
<dbReference type="PANTHER" id="PTHR33495">
    <property type="entry name" value="ANTI-SIGMA FACTOR ANTAGONIST TM_1081-RELATED-RELATED"/>
    <property type="match status" value="1"/>
</dbReference>
<comment type="similarity">
    <text evidence="1 2">Belongs to the anti-sigma-factor antagonist family.</text>
</comment>
<dbReference type="RefSeq" id="WP_031042887.1">
    <property type="nucleotide sequence ID" value="NZ_BNEG01000003.1"/>
</dbReference>
<dbReference type="EMBL" id="JAHSTP010000004">
    <property type="protein sequence ID" value="MBZ6152328.1"/>
    <property type="molecule type" value="Genomic_DNA"/>
</dbReference>
<dbReference type="Proteomes" id="UP000758701">
    <property type="component" value="Unassembled WGS sequence"/>
</dbReference>
<evidence type="ECO:0000256" key="2">
    <source>
        <dbReference type="RuleBase" id="RU003749"/>
    </source>
</evidence>
<feature type="domain" description="STAS" evidence="3">
    <location>
        <begin position="5"/>
        <end position="115"/>
    </location>
</feature>
<accession>A0ABS7W4F9</accession>
<evidence type="ECO:0000313" key="4">
    <source>
        <dbReference type="EMBL" id="MBZ6152328.1"/>
    </source>
</evidence>
<dbReference type="InterPro" id="IPR003658">
    <property type="entry name" value="Anti-sigma_ant"/>
</dbReference>
<dbReference type="PANTHER" id="PTHR33495:SF2">
    <property type="entry name" value="ANTI-SIGMA FACTOR ANTAGONIST TM_1081-RELATED"/>
    <property type="match status" value="1"/>
</dbReference>